<dbReference type="PROSITE" id="PS50850">
    <property type="entry name" value="MFS"/>
    <property type="match status" value="1"/>
</dbReference>
<dbReference type="GO" id="GO:0022857">
    <property type="term" value="F:transmembrane transporter activity"/>
    <property type="evidence" value="ECO:0007669"/>
    <property type="project" value="InterPro"/>
</dbReference>
<feature type="transmembrane region" description="Helical" evidence="8">
    <location>
        <begin position="356"/>
        <end position="376"/>
    </location>
</feature>
<feature type="transmembrane region" description="Helical" evidence="8">
    <location>
        <begin position="212"/>
        <end position="232"/>
    </location>
</feature>
<evidence type="ECO:0000259" key="9">
    <source>
        <dbReference type="PROSITE" id="PS50850"/>
    </source>
</evidence>
<dbReference type="EMBL" id="MU864418">
    <property type="protein sequence ID" value="KAK4186657.1"/>
    <property type="molecule type" value="Genomic_DNA"/>
</dbReference>
<dbReference type="InterPro" id="IPR011701">
    <property type="entry name" value="MFS"/>
</dbReference>
<comment type="caution">
    <text evidence="10">The sequence shown here is derived from an EMBL/GenBank/DDBJ whole genome shotgun (WGS) entry which is preliminary data.</text>
</comment>
<feature type="transmembrane region" description="Helical" evidence="8">
    <location>
        <begin position="85"/>
        <end position="103"/>
    </location>
</feature>
<feature type="transmembrane region" description="Helical" evidence="8">
    <location>
        <begin position="155"/>
        <end position="174"/>
    </location>
</feature>
<feature type="transmembrane region" description="Helical" evidence="8">
    <location>
        <begin position="244"/>
        <end position="263"/>
    </location>
</feature>
<dbReference type="GO" id="GO:0005886">
    <property type="term" value="C:plasma membrane"/>
    <property type="evidence" value="ECO:0007669"/>
    <property type="project" value="TreeGrafter"/>
</dbReference>
<evidence type="ECO:0000256" key="8">
    <source>
        <dbReference type="SAM" id="Phobius"/>
    </source>
</evidence>
<dbReference type="Pfam" id="PF07690">
    <property type="entry name" value="MFS_1"/>
    <property type="match status" value="1"/>
</dbReference>
<feature type="transmembrane region" description="Helical" evidence="8">
    <location>
        <begin position="496"/>
        <end position="514"/>
    </location>
</feature>
<feature type="transmembrane region" description="Helical" evidence="8">
    <location>
        <begin position="314"/>
        <end position="335"/>
    </location>
</feature>
<accession>A0AAN6WUT8</accession>
<name>A0AAN6WUT8_9PEZI</name>
<feature type="transmembrane region" description="Helical" evidence="8">
    <location>
        <begin position="422"/>
        <end position="441"/>
    </location>
</feature>
<feature type="transmembrane region" description="Helical" evidence="8">
    <location>
        <begin position="453"/>
        <end position="475"/>
    </location>
</feature>
<feature type="transmembrane region" description="Helical" evidence="8">
    <location>
        <begin position="396"/>
        <end position="415"/>
    </location>
</feature>
<comment type="subcellular location">
    <subcellularLocation>
        <location evidence="1">Membrane</location>
        <topology evidence="1">Multi-pass membrane protein</topology>
    </subcellularLocation>
</comment>
<feature type="transmembrane region" description="Helical" evidence="8">
    <location>
        <begin position="180"/>
        <end position="200"/>
    </location>
</feature>
<evidence type="ECO:0000256" key="5">
    <source>
        <dbReference type="ARBA" id="ARBA00022989"/>
    </source>
</evidence>
<reference evidence="10" key="2">
    <citation type="submission" date="2023-05" db="EMBL/GenBank/DDBJ databases">
        <authorList>
            <consortium name="Lawrence Berkeley National Laboratory"/>
            <person name="Steindorff A."/>
            <person name="Hensen N."/>
            <person name="Bonometti L."/>
            <person name="Westerberg I."/>
            <person name="Brannstrom I.O."/>
            <person name="Guillou S."/>
            <person name="Cros-Aarteil S."/>
            <person name="Calhoun S."/>
            <person name="Haridas S."/>
            <person name="Kuo A."/>
            <person name="Mondo S."/>
            <person name="Pangilinan J."/>
            <person name="Riley R."/>
            <person name="Labutti K."/>
            <person name="Andreopoulos B."/>
            <person name="Lipzen A."/>
            <person name="Chen C."/>
            <person name="Yanf M."/>
            <person name="Daum C."/>
            <person name="Ng V."/>
            <person name="Clum A."/>
            <person name="Ohm R."/>
            <person name="Martin F."/>
            <person name="Silar P."/>
            <person name="Natvig D."/>
            <person name="Lalanne C."/>
            <person name="Gautier V."/>
            <person name="Ament-Velasquez S.L."/>
            <person name="Kruys A."/>
            <person name="Hutchinson M.I."/>
            <person name="Powell A.J."/>
            <person name="Barry K."/>
            <person name="Miller A.N."/>
            <person name="Grigoriev I.V."/>
            <person name="Debuchy R."/>
            <person name="Gladieux P."/>
            <person name="Thoren M.H."/>
            <person name="Johannesson H."/>
        </authorList>
    </citation>
    <scope>NUCLEOTIDE SEQUENCE</scope>
    <source>
        <strain evidence="10">PSN309</strain>
    </source>
</reference>
<feature type="transmembrane region" description="Helical" evidence="8">
    <location>
        <begin position="562"/>
        <end position="580"/>
    </location>
</feature>
<evidence type="ECO:0000313" key="11">
    <source>
        <dbReference type="Proteomes" id="UP001302126"/>
    </source>
</evidence>
<keyword evidence="11" id="KW-1185">Reference proteome</keyword>
<evidence type="ECO:0000256" key="3">
    <source>
        <dbReference type="ARBA" id="ARBA00022448"/>
    </source>
</evidence>
<evidence type="ECO:0000256" key="2">
    <source>
        <dbReference type="ARBA" id="ARBA00007520"/>
    </source>
</evidence>
<feature type="domain" description="Major facilitator superfamily (MFS) profile" evidence="9">
    <location>
        <begin position="90"/>
        <end position="585"/>
    </location>
</feature>
<reference evidence="10" key="1">
    <citation type="journal article" date="2023" name="Mol. Phylogenet. Evol.">
        <title>Genome-scale phylogeny and comparative genomics of the fungal order Sordariales.</title>
        <authorList>
            <person name="Hensen N."/>
            <person name="Bonometti L."/>
            <person name="Westerberg I."/>
            <person name="Brannstrom I.O."/>
            <person name="Guillou S."/>
            <person name="Cros-Aarteil S."/>
            <person name="Calhoun S."/>
            <person name="Haridas S."/>
            <person name="Kuo A."/>
            <person name="Mondo S."/>
            <person name="Pangilinan J."/>
            <person name="Riley R."/>
            <person name="LaButti K."/>
            <person name="Andreopoulos B."/>
            <person name="Lipzen A."/>
            <person name="Chen C."/>
            <person name="Yan M."/>
            <person name="Daum C."/>
            <person name="Ng V."/>
            <person name="Clum A."/>
            <person name="Steindorff A."/>
            <person name="Ohm R.A."/>
            <person name="Martin F."/>
            <person name="Silar P."/>
            <person name="Natvig D.O."/>
            <person name="Lalanne C."/>
            <person name="Gautier V."/>
            <person name="Ament-Velasquez S.L."/>
            <person name="Kruys A."/>
            <person name="Hutchinson M.I."/>
            <person name="Powell A.J."/>
            <person name="Barry K."/>
            <person name="Miller A.N."/>
            <person name="Grigoriev I.V."/>
            <person name="Debuchy R."/>
            <person name="Gladieux P."/>
            <person name="Hiltunen Thoren M."/>
            <person name="Johannesson H."/>
        </authorList>
    </citation>
    <scope>NUCLEOTIDE SEQUENCE</scope>
    <source>
        <strain evidence="10">PSN309</strain>
    </source>
</reference>
<evidence type="ECO:0000256" key="4">
    <source>
        <dbReference type="ARBA" id="ARBA00022692"/>
    </source>
</evidence>
<feature type="compositionally biased region" description="Polar residues" evidence="7">
    <location>
        <begin position="50"/>
        <end position="68"/>
    </location>
</feature>
<keyword evidence="5 8" id="KW-1133">Transmembrane helix</keyword>
<dbReference type="AlphaFoldDB" id="A0AAN6WUT8"/>
<dbReference type="PANTHER" id="PTHR23501:SF12">
    <property type="entry name" value="MAJOR FACILITATOR SUPERFAMILY (MFS) PROFILE DOMAIN-CONTAINING PROTEIN-RELATED"/>
    <property type="match status" value="1"/>
</dbReference>
<organism evidence="10 11">
    <name type="scientific">Podospora australis</name>
    <dbReference type="NCBI Taxonomy" id="1536484"/>
    <lineage>
        <taxon>Eukaryota</taxon>
        <taxon>Fungi</taxon>
        <taxon>Dikarya</taxon>
        <taxon>Ascomycota</taxon>
        <taxon>Pezizomycotina</taxon>
        <taxon>Sordariomycetes</taxon>
        <taxon>Sordariomycetidae</taxon>
        <taxon>Sordariales</taxon>
        <taxon>Podosporaceae</taxon>
        <taxon>Podospora</taxon>
    </lineage>
</organism>
<evidence type="ECO:0000256" key="1">
    <source>
        <dbReference type="ARBA" id="ARBA00004141"/>
    </source>
</evidence>
<evidence type="ECO:0000313" key="10">
    <source>
        <dbReference type="EMBL" id="KAK4186657.1"/>
    </source>
</evidence>
<feature type="compositionally biased region" description="Polar residues" evidence="7">
    <location>
        <begin position="12"/>
        <end position="22"/>
    </location>
</feature>
<gene>
    <name evidence="10" type="ORF">QBC35DRAFT_257171</name>
</gene>
<proteinExistence type="inferred from homology"/>
<dbReference type="SUPFAM" id="SSF103473">
    <property type="entry name" value="MFS general substrate transporter"/>
    <property type="match status" value="2"/>
</dbReference>
<feature type="region of interest" description="Disordered" evidence="7">
    <location>
        <begin position="1"/>
        <end position="77"/>
    </location>
</feature>
<keyword evidence="3" id="KW-0813">Transport</keyword>
<sequence>MGENRNLKMASFLTNEKPPSSVGTGATGTATPNTTKEKEAAASAFPITDLPSSGSGSVSIAPDATSNDENGEPIPEDGERTIKGFRWFLVCLAIYSANILYGLDTTIVADIQGAVSETYDNVTQLGWLGVGFTLGSTVAILPLGKAFGIFDNKWIFIACLTMFAAASALCGAAPSMNAMIVGRVWAGAGGAGMYLGTLNLSTLLSSPKEQPFYIGLTGFVYGSGCILGPIVGGALADSAATWRWAFYLNLLIFGAFAPVYLFLIPPLPRRPDIPLKQKVKAIDWLGTILTAAMYVSFTIAFSFGGVIWPWSNGGVIALIVVFAVSTVAFCVTQYYSVFTTKLDRLFPCDLLKDPQLVLLYLCMAGGGASLFVSVYYIPLYFLFVEGDSGVEAAVRLLPYICFYVATILTCGAIMGRTGYHNVWYLLSGLFMVAGGAAMYTVHRGTSTAAINGYTVLLGMGMATSQAGYAVGNLLVKPDRVAEMIQFLNISQGQSQLIALAIASAIFQTQTFSGLKEILAGEGYADEEIRAAIAGARSAVLENASPEVRERCVDVIVESISKIWILVIAAGVLYSICSLGLTRTRFVNGKKAIHSPA</sequence>
<dbReference type="PANTHER" id="PTHR23501">
    <property type="entry name" value="MAJOR FACILITATOR SUPERFAMILY"/>
    <property type="match status" value="1"/>
</dbReference>
<comment type="similarity">
    <text evidence="2">Belongs to the major facilitator superfamily. TCR/Tet family.</text>
</comment>
<keyword evidence="4 8" id="KW-0812">Transmembrane</keyword>
<dbReference type="Proteomes" id="UP001302126">
    <property type="component" value="Unassembled WGS sequence"/>
</dbReference>
<feature type="transmembrane region" description="Helical" evidence="8">
    <location>
        <begin position="284"/>
        <end position="308"/>
    </location>
</feature>
<feature type="transmembrane region" description="Helical" evidence="8">
    <location>
        <begin position="123"/>
        <end position="143"/>
    </location>
</feature>
<evidence type="ECO:0000256" key="6">
    <source>
        <dbReference type="ARBA" id="ARBA00023136"/>
    </source>
</evidence>
<evidence type="ECO:0000256" key="7">
    <source>
        <dbReference type="SAM" id="MobiDB-lite"/>
    </source>
</evidence>
<keyword evidence="6 8" id="KW-0472">Membrane</keyword>
<dbReference type="InterPro" id="IPR020846">
    <property type="entry name" value="MFS_dom"/>
</dbReference>
<dbReference type="Gene3D" id="1.20.1250.20">
    <property type="entry name" value="MFS general substrate transporter like domains"/>
    <property type="match status" value="1"/>
</dbReference>
<protein>
    <submittedName>
        <fullName evidence="10">Major facilitator superfamily domain-containing protein</fullName>
    </submittedName>
</protein>
<dbReference type="InterPro" id="IPR036259">
    <property type="entry name" value="MFS_trans_sf"/>
</dbReference>
<feature type="compositionally biased region" description="Low complexity" evidence="7">
    <location>
        <begin position="23"/>
        <end position="34"/>
    </location>
</feature>